<evidence type="ECO:0000313" key="3">
    <source>
        <dbReference type="Proteomes" id="UP000509418"/>
    </source>
</evidence>
<reference evidence="2 3" key="1">
    <citation type="submission" date="2020-06" db="EMBL/GenBank/DDBJ databases">
        <title>Genome mining for natural products.</title>
        <authorList>
            <person name="Zhang B."/>
            <person name="Shi J."/>
            <person name="Ge H."/>
        </authorList>
    </citation>
    <scope>NUCLEOTIDE SEQUENCE [LARGE SCALE GENOMIC DNA]</scope>
    <source>
        <strain evidence="2 3">NA02069</strain>
    </source>
</reference>
<feature type="compositionally biased region" description="Polar residues" evidence="1">
    <location>
        <begin position="1"/>
        <end position="11"/>
    </location>
</feature>
<accession>A0A7H8T592</accession>
<keyword evidence="3" id="KW-1185">Reference proteome</keyword>
<dbReference type="Proteomes" id="UP000509418">
    <property type="component" value="Chromosome"/>
</dbReference>
<sequence>MADQSEAQTGSERARLGAVGPPPGAPAGTVRMVTGSRARKVNDQEARDFGISTDRVCLEIEHVFYDADDDVLRHTTTVDFSGQPYVTRHVPTPEELARRE</sequence>
<feature type="region of interest" description="Disordered" evidence="1">
    <location>
        <begin position="1"/>
        <end position="39"/>
    </location>
</feature>
<name>A0A7H8T592_STRCX</name>
<evidence type="ECO:0008006" key="4">
    <source>
        <dbReference type="Google" id="ProtNLM"/>
    </source>
</evidence>
<protein>
    <recommendedName>
        <fullName evidence="4">UTRA domain-containing protein</fullName>
    </recommendedName>
</protein>
<gene>
    <name evidence="2" type="ORF">HUT05_15380</name>
</gene>
<dbReference type="EMBL" id="CP056041">
    <property type="protein sequence ID" value="QKZ18627.1"/>
    <property type="molecule type" value="Genomic_DNA"/>
</dbReference>
<evidence type="ECO:0000256" key="1">
    <source>
        <dbReference type="SAM" id="MobiDB-lite"/>
    </source>
</evidence>
<proteinExistence type="predicted"/>
<evidence type="ECO:0000313" key="2">
    <source>
        <dbReference type="EMBL" id="QKZ18627.1"/>
    </source>
</evidence>
<organism evidence="2 3">
    <name type="scientific">Streptomyces chartreusis</name>
    <dbReference type="NCBI Taxonomy" id="1969"/>
    <lineage>
        <taxon>Bacteria</taxon>
        <taxon>Bacillati</taxon>
        <taxon>Actinomycetota</taxon>
        <taxon>Actinomycetes</taxon>
        <taxon>Kitasatosporales</taxon>
        <taxon>Streptomycetaceae</taxon>
        <taxon>Streptomyces</taxon>
    </lineage>
</organism>
<dbReference type="RefSeq" id="WP_176575467.1">
    <property type="nucleotide sequence ID" value="NZ_CP056041.1"/>
</dbReference>
<dbReference type="AlphaFoldDB" id="A0A7H8T592"/>